<sequence>MGVFTALLATSSILLLAWFVGEREKQNQK</sequence>
<evidence type="ECO:0000313" key="2">
    <source>
        <dbReference type="Proteomes" id="UP000006997"/>
    </source>
</evidence>
<dbReference type="HOGENOM" id="CLU_218979_0_0_9"/>
<dbReference type="Proteomes" id="UP000006997">
    <property type="component" value="Unassembled WGS sequence"/>
</dbReference>
<dbReference type="AlphaFoldDB" id="J8BAH2"/>
<dbReference type="PATRIC" id="fig|1053219.3.peg.5753"/>
<accession>J8BAH2</accession>
<protein>
    <submittedName>
        <fullName evidence="1">Uncharacterized protein</fullName>
    </submittedName>
</protein>
<evidence type="ECO:0000313" key="1">
    <source>
        <dbReference type="EMBL" id="EJQ90893.1"/>
    </source>
</evidence>
<gene>
    <name evidence="1" type="ORF">II3_05625</name>
</gene>
<organism evidence="1 2">
    <name type="scientific">Bacillus cereus MC67</name>
    <dbReference type="NCBI Taxonomy" id="1053219"/>
    <lineage>
        <taxon>Bacteria</taxon>
        <taxon>Bacillati</taxon>
        <taxon>Bacillota</taxon>
        <taxon>Bacilli</taxon>
        <taxon>Bacillales</taxon>
        <taxon>Bacillaceae</taxon>
        <taxon>Bacillus</taxon>
        <taxon>Bacillus cereus group</taxon>
    </lineage>
</organism>
<proteinExistence type="predicted"/>
<name>J8BAH2_BACCE</name>
<comment type="caution">
    <text evidence="1">The sequence shown here is derived from an EMBL/GenBank/DDBJ whole genome shotgun (WGS) entry which is preliminary data.</text>
</comment>
<dbReference type="EMBL" id="AHEN01000062">
    <property type="protein sequence ID" value="EJQ90893.1"/>
    <property type="molecule type" value="Genomic_DNA"/>
</dbReference>
<reference evidence="1 2" key="1">
    <citation type="submission" date="2012-04" db="EMBL/GenBank/DDBJ databases">
        <title>The Genome Sequence of Bacillus cereus MC67.</title>
        <authorList>
            <consortium name="The Broad Institute Genome Sequencing Platform"/>
            <consortium name="The Broad Institute Genome Sequencing Center for Infectious Disease"/>
            <person name="Feldgarden M."/>
            <person name="Van der Auwera G.A."/>
            <person name="Mahillon J."/>
            <person name="Duprez V."/>
            <person name="Timmery S."/>
            <person name="Mattelet C."/>
            <person name="Dierick K."/>
            <person name="Sun M."/>
            <person name="Yu Z."/>
            <person name="Zhu L."/>
            <person name="Hu X."/>
            <person name="Shank E.B."/>
            <person name="Swiecicka I."/>
            <person name="Hansen B.M."/>
            <person name="Andrup L."/>
            <person name="Young S.K."/>
            <person name="Zeng Q."/>
            <person name="Gargeya S."/>
            <person name="Fitzgerald M."/>
            <person name="Haas B."/>
            <person name="Abouelleil A."/>
            <person name="Alvarado L."/>
            <person name="Arachchi H.M."/>
            <person name="Berlin A."/>
            <person name="Chapman S.B."/>
            <person name="Goldberg J."/>
            <person name="Griggs A."/>
            <person name="Gujja S."/>
            <person name="Hansen M."/>
            <person name="Howarth C."/>
            <person name="Imamovic A."/>
            <person name="Larimer J."/>
            <person name="McCowen C."/>
            <person name="Montmayeur A."/>
            <person name="Murphy C."/>
            <person name="Neiman D."/>
            <person name="Pearson M."/>
            <person name="Priest M."/>
            <person name="Roberts A."/>
            <person name="Saif S."/>
            <person name="Shea T."/>
            <person name="Sisk P."/>
            <person name="Sykes S."/>
            <person name="Wortman J."/>
            <person name="Nusbaum C."/>
            <person name="Birren B."/>
        </authorList>
    </citation>
    <scope>NUCLEOTIDE SEQUENCE [LARGE SCALE GENOMIC DNA]</scope>
    <source>
        <strain evidence="1 2">MC67</strain>
    </source>
</reference>